<dbReference type="InterPro" id="IPR038706">
    <property type="entry name" value="Type_VI_SciN-like_sf"/>
</dbReference>
<dbReference type="Pfam" id="PF12790">
    <property type="entry name" value="T6SS-SciN"/>
    <property type="match status" value="1"/>
</dbReference>
<dbReference type="Proteomes" id="UP001156870">
    <property type="component" value="Unassembled WGS sequence"/>
</dbReference>
<protein>
    <submittedName>
        <fullName evidence="2">Type VI secretion lipoprotein</fullName>
    </submittedName>
</protein>
<evidence type="ECO:0000256" key="1">
    <source>
        <dbReference type="SAM" id="Phobius"/>
    </source>
</evidence>
<dbReference type="AlphaFoldDB" id="A0AA37T9J7"/>
<gene>
    <name evidence="2" type="ORF">GCM10007877_17650</name>
</gene>
<sequence length="178" mass="20241">MIGDFLKKIVLKRSNTRGTEVNKSFNIAIIAILFSVILIGCQTTREVLNFDTSAEINFTAHPDVNPDKDGRPSPVILKLFTLTDDRQFAREEFLNLYEDANGRLGNDLIDTITLREFSPGEERQEVIELTPEVKFIGVMAEYINYEDARSLLLLPILEHNENEFDVDIAHLSVKVSKE</sequence>
<keyword evidence="3" id="KW-1185">Reference proteome</keyword>
<dbReference type="EMBL" id="BSPD01000039">
    <property type="protein sequence ID" value="GLS26050.1"/>
    <property type="molecule type" value="Genomic_DNA"/>
</dbReference>
<name>A0AA37T9J7_9GAMM</name>
<reference evidence="2 3" key="1">
    <citation type="journal article" date="2014" name="Int. J. Syst. Evol. Microbiol.">
        <title>Complete genome sequence of Corynebacterium casei LMG S-19264T (=DSM 44701T), isolated from a smear-ripened cheese.</title>
        <authorList>
            <consortium name="US DOE Joint Genome Institute (JGI-PGF)"/>
            <person name="Walter F."/>
            <person name="Albersmeier A."/>
            <person name="Kalinowski J."/>
            <person name="Ruckert C."/>
        </authorList>
    </citation>
    <scope>NUCLEOTIDE SEQUENCE [LARGE SCALE GENOMIC DNA]</scope>
    <source>
        <strain evidence="2 3">NBRC 110095</strain>
    </source>
</reference>
<organism evidence="2 3">
    <name type="scientific">Marinibactrum halimedae</name>
    <dbReference type="NCBI Taxonomy" id="1444977"/>
    <lineage>
        <taxon>Bacteria</taxon>
        <taxon>Pseudomonadati</taxon>
        <taxon>Pseudomonadota</taxon>
        <taxon>Gammaproteobacteria</taxon>
        <taxon>Cellvibrionales</taxon>
        <taxon>Cellvibrionaceae</taxon>
        <taxon>Marinibactrum</taxon>
    </lineage>
</organism>
<evidence type="ECO:0000313" key="3">
    <source>
        <dbReference type="Proteomes" id="UP001156870"/>
    </source>
</evidence>
<feature type="transmembrane region" description="Helical" evidence="1">
    <location>
        <begin position="21"/>
        <end position="40"/>
    </location>
</feature>
<comment type="caution">
    <text evidence="2">The sequence shown here is derived from an EMBL/GenBank/DDBJ whole genome shotgun (WGS) entry which is preliminary data.</text>
</comment>
<evidence type="ECO:0000313" key="2">
    <source>
        <dbReference type="EMBL" id="GLS26050.1"/>
    </source>
</evidence>
<dbReference type="InterPro" id="IPR017734">
    <property type="entry name" value="T6SS_SciN"/>
</dbReference>
<dbReference type="Gene3D" id="2.60.40.4150">
    <property type="entry name" value="Type VI secretion system, lipoprotein SciN"/>
    <property type="match status" value="1"/>
</dbReference>
<proteinExistence type="predicted"/>
<dbReference type="NCBIfam" id="TIGR03352">
    <property type="entry name" value="VI_chp_3"/>
    <property type="match status" value="1"/>
</dbReference>
<dbReference type="PANTHER" id="PTHR37625">
    <property type="entry name" value="OUTER MEMBRANE LIPOPROTEIN-RELATED"/>
    <property type="match status" value="1"/>
</dbReference>
<dbReference type="PANTHER" id="PTHR37625:SF4">
    <property type="entry name" value="OUTER MEMBRANE LIPOPROTEIN"/>
    <property type="match status" value="1"/>
</dbReference>
<keyword evidence="1" id="KW-0472">Membrane</keyword>
<keyword evidence="1" id="KW-0812">Transmembrane</keyword>
<keyword evidence="1" id="KW-1133">Transmembrane helix</keyword>
<keyword evidence="2" id="KW-0449">Lipoprotein</keyword>
<accession>A0AA37T9J7</accession>